<dbReference type="Pfam" id="PF13794">
    <property type="entry name" value="MiaE_2"/>
    <property type="match status" value="1"/>
</dbReference>
<evidence type="ECO:0000313" key="3">
    <source>
        <dbReference type="EMBL" id="BDZ44565.1"/>
    </source>
</evidence>
<dbReference type="Proteomes" id="UP001321498">
    <property type="component" value="Chromosome"/>
</dbReference>
<dbReference type="InterPro" id="IPR012347">
    <property type="entry name" value="Ferritin-like"/>
</dbReference>
<evidence type="ECO:0000256" key="1">
    <source>
        <dbReference type="SAM" id="MobiDB-lite"/>
    </source>
</evidence>
<feature type="domain" description="Ferritin-like" evidence="2">
    <location>
        <begin position="42"/>
        <end position="199"/>
    </location>
</feature>
<name>A0ABM8G8Q5_9MICO</name>
<reference evidence="4" key="1">
    <citation type="journal article" date="2019" name="Int. J. Syst. Evol. Microbiol.">
        <title>The Global Catalogue of Microorganisms (GCM) 10K type strain sequencing project: providing services to taxonomists for standard genome sequencing and annotation.</title>
        <authorList>
            <consortium name="The Broad Institute Genomics Platform"/>
            <consortium name="The Broad Institute Genome Sequencing Center for Infectious Disease"/>
            <person name="Wu L."/>
            <person name="Ma J."/>
        </authorList>
    </citation>
    <scope>NUCLEOTIDE SEQUENCE [LARGE SCALE GENOMIC DNA]</scope>
    <source>
        <strain evidence="4">NBRC 108725</strain>
    </source>
</reference>
<feature type="region of interest" description="Disordered" evidence="1">
    <location>
        <begin position="1"/>
        <end position="23"/>
    </location>
</feature>
<protein>
    <submittedName>
        <fullName evidence="3">Hydroxylase</fullName>
    </submittedName>
</protein>
<dbReference type="EMBL" id="AP027731">
    <property type="protein sequence ID" value="BDZ44565.1"/>
    <property type="molecule type" value="Genomic_DNA"/>
</dbReference>
<proteinExistence type="predicted"/>
<evidence type="ECO:0000259" key="2">
    <source>
        <dbReference type="Pfam" id="PF13794"/>
    </source>
</evidence>
<accession>A0ABM8G8Q5</accession>
<sequence length="237" mass="25269">MLVISWLGRHGGGAESPRSRKRGAPLPIERVSIEALRTDPIKVLAQAAYLQLGHFEALSRAASSAPDLDAKQALSAAAGLVLAKHRALVAELKRRGADPTAAMAPFRDSVDAFFEAAGGADWYETLASVYLTSGLLDDFFSRLAGGVPDGGPKFAEVIAGDSGTETLVRLLAAGIREDARVGSRLAVWGRRLVGDTLLLARTALPPTEKNAEHRIEPVLTELMAEHTRRMDRLGLTA</sequence>
<dbReference type="InterPro" id="IPR059125">
    <property type="entry name" value="Ferritin_actino"/>
</dbReference>
<dbReference type="Gene3D" id="1.20.1260.10">
    <property type="match status" value="1"/>
</dbReference>
<evidence type="ECO:0000313" key="4">
    <source>
        <dbReference type="Proteomes" id="UP001321498"/>
    </source>
</evidence>
<organism evidence="3 4">
    <name type="scientific">Naasia aerilata</name>
    <dbReference type="NCBI Taxonomy" id="1162966"/>
    <lineage>
        <taxon>Bacteria</taxon>
        <taxon>Bacillati</taxon>
        <taxon>Actinomycetota</taxon>
        <taxon>Actinomycetes</taxon>
        <taxon>Micrococcales</taxon>
        <taxon>Microbacteriaceae</taxon>
        <taxon>Naasia</taxon>
    </lineage>
</organism>
<gene>
    <name evidence="3" type="ORF">GCM10025866_04740</name>
</gene>
<keyword evidence="4" id="KW-1185">Reference proteome</keyword>